<protein>
    <submittedName>
        <fullName evidence="2">Uncharacterized protein</fullName>
    </submittedName>
</protein>
<gene>
    <name evidence="2" type="ORF">TMI583_LOCUS34684</name>
</gene>
<feature type="compositionally biased region" description="Polar residues" evidence="1">
    <location>
        <begin position="45"/>
        <end position="57"/>
    </location>
</feature>
<reference evidence="2" key="1">
    <citation type="submission" date="2021-02" db="EMBL/GenBank/DDBJ databases">
        <authorList>
            <person name="Nowell W R."/>
        </authorList>
    </citation>
    <scope>NUCLEOTIDE SEQUENCE</scope>
</reference>
<dbReference type="EMBL" id="CAJOBA010049417">
    <property type="protein sequence ID" value="CAF4223651.1"/>
    <property type="molecule type" value="Genomic_DNA"/>
</dbReference>
<feature type="region of interest" description="Disordered" evidence="1">
    <location>
        <begin position="42"/>
        <end position="68"/>
    </location>
</feature>
<dbReference type="Proteomes" id="UP000682733">
    <property type="component" value="Unassembled WGS sequence"/>
</dbReference>
<dbReference type="AlphaFoldDB" id="A0A8S2SEI5"/>
<evidence type="ECO:0000313" key="2">
    <source>
        <dbReference type="EMBL" id="CAF4223651.1"/>
    </source>
</evidence>
<proteinExistence type="predicted"/>
<sequence>AVKVAFQLNDENFEMKWDAIYHALVQLRRDIIASKCMKYADESQTDNQHQIQSTENLTDFKDEEDGQS</sequence>
<evidence type="ECO:0000256" key="1">
    <source>
        <dbReference type="SAM" id="MobiDB-lite"/>
    </source>
</evidence>
<comment type="caution">
    <text evidence="2">The sequence shown here is derived from an EMBL/GenBank/DDBJ whole genome shotgun (WGS) entry which is preliminary data.</text>
</comment>
<evidence type="ECO:0000313" key="3">
    <source>
        <dbReference type="Proteomes" id="UP000682733"/>
    </source>
</evidence>
<feature type="non-terminal residue" evidence="2">
    <location>
        <position position="68"/>
    </location>
</feature>
<accession>A0A8S2SEI5</accession>
<organism evidence="2 3">
    <name type="scientific">Didymodactylos carnosus</name>
    <dbReference type="NCBI Taxonomy" id="1234261"/>
    <lineage>
        <taxon>Eukaryota</taxon>
        <taxon>Metazoa</taxon>
        <taxon>Spiralia</taxon>
        <taxon>Gnathifera</taxon>
        <taxon>Rotifera</taxon>
        <taxon>Eurotatoria</taxon>
        <taxon>Bdelloidea</taxon>
        <taxon>Philodinida</taxon>
        <taxon>Philodinidae</taxon>
        <taxon>Didymodactylos</taxon>
    </lineage>
</organism>
<name>A0A8S2SEI5_9BILA</name>